<organism evidence="9 10">
    <name type="scientific">Pygocentrus nattereri</name>
    <name type="common">Red-bellied piranha</name>
    <dbReference type="NCBI Taxonomy" id="42514"/>
    <lineage>
        <taxon>Eukaryota</taxon>
        <taxon>Metazoa</taxon>
        <taxon>Chordata</taxon>
        <taxon>Craniata</taxon>
        <taxon>Vertebrata</taxon>
        <taxon>Euteleostomi</taxon>
        <taxon>Actinopterygii</taxon>
        <taxon>Neopterygii</taxon>
        <taxon>Teleostei</taxon>
        <taxon>Ostariophysi</taxon>
        <taxon>Characiformes</taxon>
        <taxon>Characoidei</taxon>
        <taxon>Pygocentrus</taxon>
    </lineage>
</organism>
<evidence type="ECO:0000256" key="4">
    <source>
        <dbReference type="ARBA" id="ARBA00023125"/>
    </source>
</evidence>
<dbReference type="PROSITE" id="PS50809">
    <property type="entry name" value="DM_2"/>
    <property type="match status" value="1"/>
</dbReference>
<dbReference type="GO" id="GO:0007548">
    <property type="term" value="P:sex differentiation"/>
    <property type="evidence" value="ECO:0007669"/>
    <property type="project" value="TreeGrafter"/>
</dbReference>
<dbReference type="SMART" id="SM00301">
    <property type="entry name" value="DM"/>
    <property type="match status" value="1"/>
</dbReference>
<dbReference type="InterPro" id="IPR036407">
    <property type="entry name" value="DM_DNA-bd_sf"/>
</dbReference>
<dbReference type="FunFam" id="4.10.1040.10:FF:000001">
    <property type="entry name" value="doublesex- and mab-3-related transcription factor 1"/>
    <property type="match status" value="1"/>
</dbReference>
<dbReference type="GO" id="GO:0046872">
    <property type="term" value="F:metal ion binding"/>
    <property type="evidence" value="ECO:0007669"/>
    <property type="project" value="UniProtKB-KW"/>
</dbReference>
<keyword evidence="2 6" id="KW-0479">Metal-binding</keyword>
<dbReference type="GO" id="GO:0000978">
    <property type="term" value="F:RNA polymerase II cis-regulatory region sequence-specific DNA binding"/>
    <property type="evidence" value="ECO:0007669"/>
    <property type="project" value="TreeGrafter"/>
</dbReference>
<dbReference type="GO" id="GO:0005634">
    <property type="term" value="C:nucleus"/>
    <property type="evidence" value="ECO:0007669"/>
    <property type="project" value="UniProtKB-SubCell"/>
</dbReference>
<evidence type="ECO:0000313" key="10">
    <source>
        <dbReference type="Proteomes" id="UP001501920"/>
    </source>
</evidence>
<dbReference type="GO" id="GO:0007281">
    <property type="term" value="P:germ cell development"/>
    <property type="evidence" value="ECO:0007669"/>
    <property type="project" value="TreeGrafter"/>
</dbReference>
<dbReference type="GO" id="GO:0000981">
    <property type="term" value="F:DNA-binding transcription factor activity, RNA polymerase II-specific"/>
    <property type="evidence" value="ECO:0007669"/>
    <property type="project" value="TreeGrafter"/>
</dbReference>
<reference evidence="9" key="2">
    <citation type="submission" date="2025-08" db="UniProtKB">
        <authorList>
            <consortium name="Ensembl"/>
        </authorList>
    </citation>
    <scope>IDENTIFICATION</scope>
</reference>
<comment type="similarity">
    <text evidence="1">Belongs to the DMRT family.</text>
</comment>
<evidence type="ECO:0000259" key="8">
    <source>
        <dbReference type="PROSITE" id="PS50809"/>
    </source>
</evidence>
<feature type="region of interest" description="Disordered" evidence="7">
    <location>
        <begin position="62"/>
        <end position="114"/>
    </location>
</feature>
<dbReference type="Pfam" id="PF00751">
    <property type="entry name" value="DM"/>
    <property type="match status" value="1"/>
</dbReference>
<sequence>MNSKDNTLKKARSPKCARCRNHGFAVELKGHAGKCPFLACACWKCSLITKRTKIMASHRRIRGGLPSDAGKTAAGGANGDVPGSGSRAAGDASKRVADTGSSAVPQHSVRGTRGLDGAVTRGKVTVNGRVVGDLHDIILNPCRCS</sequence>
<evidence type="ECO:0000256" key="1">
    <source>
        <dbReference type="ARBA" id="ARBA00006834"/>
    </source>
</evidence>
<keyword evidence="10" id="KW-1185">Reference proteome</keyword>
<dbReference type="PANTHER" id="PTHR12322:SF76">
    <property type="entry name" value="DOUBLESEX- AND MAB-3-RELATED TRANSCRIPTION FACTOR A2"/>
    <property type="match status" value="1"/>
</dbReference>
<dbReference type="AlphaFoldDB" id="A0A3B4E603"/>
<dbReference type="InterPro" id="IPR026607">
    <property type="entry name" value="DMRT"/>
</dbReference>
<dbReference type="GeneTree" id="ENSGT00990000204738"/>
<dbReference type="Proteomes" id="UP001501920">
    <property type="component" value="Chromosome 2"/>
</dbReference>
<keyword evidence="5 6" id="KW-0539">Nucleus</keyword>
<feature type="DNA-binding region" description="DM" evidence="6">
    <location>
        <begin position="16"/>
        <end position="63"/>
    </location>
</feature>
<dbReference type="PROSITE" id="PS40000">
    <property type="entry name" value="DM_1"/>
    <property type="match status" value="1"/>
</dbReference>
<proteinExistence type="inferred from homology"/>
<evidence type="ECO:0000256" key="2">
    <source>
        <dbReference type="ARBA" id="ARBA00022723"/>
    </source>
</evidence>
<reference evidence="9" key="3">
    <citation type="submission" date="2025-09" db="UniProtKB">
        <authorList>
            <consortium name="Ensembl"/>
        </authorList>
    </citation>
    <scope>IDENTIFICATION</scope>
</reference>
<evidence type="ECO:0000313" key="9">
    <source>
        <dbReference type="Ensembl" id="ENSPNAP00000030751.2"/>
    </source>
</evidence>
<keyword evidence="4 6" id="KW-0238">DNA-binding</keyword>
<dbReference type="Gene3D" id="4.10.1040.10">
    <property type="entry name" value="DM DNA-binding domain"/>
    <property type="match status" value="1"/>
</dbReference>
<evidence type="ECO:0000256" key="3">
    <source>
        <dbReference type="ARBA" id="ARBA00022833"/>
    </source>
</evidence>
<evidence type="ECO:0000256" key="5">
    <source>
        <dbReference type="ARBA" id="ARBA00023242"/>
    </source>
</evidence>
<dbReference type="Ensembl" id="ENSPNAT00000036317.2">
    <property type="protein sequence ID" value="ENSPNAP00000030751.2"/>
    <property type="gene ID" value="ENSPNAG00000017646.2"/>
</dbReference>
<dbReference type="STRING" id="42514.ENSPNAP00000030751"/>
<dbReference type="InterPro" id="IPR001275">
    <property type="entry name" value="DM_DNA-bd"/>
</dbReference>
<keyword evidence="3 6" id="KW-0862">Zinc</keyword>
<dbReference type="PANTHER" id="PTHR12322">
    <property type="entry name" value="DOUBLESEX AND MAB-3 RELATED TRANSCRIPTION FACTOR DMRT"/>
    <property type="match status" value="1"/>
</dbReference>
<protein>
    <recommendedName>
        <fullName evidence="8">DM domain-containing protein</fullName>
    </recommendedName>
</protein>
<accession>A0A3B4E603</accession>
<evidence type="ECO:0000256" key="7">
    <source>
        <dbReference type="SAM" id="MobiDB-lite"/>
    </source>
</evidence>
<reference evidence="9 10" key="1">
    <citation type="submission" date="2020-10" db="EMBL/GenBank/DDBJ databases">
        <title>Pygocentrus nattereri (red-bellied piranha) genome, fPygNat1, primary haplotype.</title>
        <authorList>
            <person name="Myers G."/>
            <person name="Meyer A."/>
            <person name="Karagic N."/>
            <person name="Pippel M."/>
            <person name="Winkler S."/>
            <person name="Tracey A."/>
            <person name="Wood J."/>
            <person name="Formenti G."/>
            <person name="Howe K."/>
            <person name="Fedrigo O."/>
            <person name="Jarvis E.D."/>
        </authorList>
    </citation>
    <scope>NUCLEOTIDE SEQUENCE [LARGE SCALE GENOMIC DNA]</scope>
</reference>
<dbReference type="SUPFAM" id="SSF82927">
    <property type="entry name" value="Cysteine-rich DNA binding domain, (DM domain)"/>
    <property type="match status" value="1"/>
</dbReference>
<name>A0A3B4E603_PYGNA</name>
<evidence type="ECO:0000256" key="6">
    <source>
        <dbReference type="PROSITE-ProRule" id="PRU00070"/>
    </source>
</evidence>
<comment type="subcellular location">
    <subcellularLocation>
        <location evidence="6">Nucleus</location>
    </subcellularLocation>
</comment>
<feature type="domain" description="DM" evidence="8">
    <location>
        <begin position="16"/>
        <end position="63"/>
    </location>
</feature>